<dbReference type="PANTHER" id="PTHR43102">
    <property type="entry name" value="SLR1143 PROTEIN"/>
    <property type="match status" value="1"/>
</dbReference>
<evidence type="ECO:0000313" key="3">
    <source>
        <dbReference type="Proteomes" id="UP000198924"/>
    </source>
</evidence>
<dbReference type="Pfam" id="PF00563">
    <property type="entry name" value="EAL"/>
    <property type="match status" value="1"/>
</dbReference>
<dbReference type="InterPro" id="IPR001633">
    <property type="entry name" value="EAL_dom"/>
</dbReference>
<name>A0A1I3V1N3_9GAMM</name>
<protein>
    <submittedName>
        <fullName evidence="2">GAF domain-containing protein</fullName>
    </submittedName>
</protein>
<dbReference type="RefSeq" id="WP_177207236.1">
    <property type="nucleotide sequence ID" value="NZ_FOSH01000002.1"/>
</dbReference>
<dbReference type="InterPro" id="IPR003018">
    <property type="entry name" value="GAF"/>
</dbReference>
<dbReference type="SUPFAM" id="SSF141868">
    <property type="entry name" value="EAL domain-like"/>
    <property type="match status" value="1"/>
</dbReference>
<sequence>MRETILRGLENELSLSESSEITDNLSYILSVIRNHLEMDVAFISEFTDELRKIEVIDSVDPDIPLKAGHADPTELTYCQKIVEGELDGIIADTSDNPITKAMPITQELNIGSYLGVPIVLNDGEVYGTFCCFSHTSDATLSERDLALMKIFADISARQIDRQLLKNQQDNQIKRRLSKVLSENNLNTVFQPVYHVDEKKVIGYECLSRFIDTPYRTPDIWFEEAEFVGLGEELEIMAITTALDKMTLFPADVSFSLNISPEYVINGAVERALDQHIFNKNYSGSYRTCTDSRLSCLSRSHPIITKTRCAPGY</sequence>
<evidence type="ECO:0000313" key="2">
    <source>
        <dbReference type="EMBL" id="SFJ89584.1"/>
    </source>
</evidence>
<dbReference type="PANTHER" id="PTHR43102:SF2">
    <property type="entry name" value="GAF DOMAIN-CONTAINING PROTEIN"/>
    <property type="match status" value="1"/>
</dbReference>
<dbReference type="Proteomes" id="UP000198924">
    <property type="component" value="Unassembled WGS sequence"/>
</dbReference>
<dbReference type="STRING" id="45496.SAMN04488079_102215"/>
<dbReference type="Gene3D" id="3.20.20.450">
    <property type="entry name" value="EAL domain"/>
    <property type="match status" value="1"/>
</dbReference>
<dbReference type="SMART" id="SM00065">
    <property type="entry name" value="GAF"/>
    <property type="match status" value="1"/>
</dbReference>
<accession>A0A1I3V1N3</accession>
<dbReference type="EMBL" id="FOSH01000002">
    <property type="protein sequence ID" value="SFJ89584.1"/>
    <property type="molecule type" value="Genomic_DNA"/>
</dbReference>
<dbReference type="InterPro" id="IPR029016">
    <property type="entry name" value="GAF-like_dom_sf"/>
</dbReference>
<feature type="domain" description="EAL" evidence="1">
    <location>
        <begin position="169"/>
        <end position="312"/>
    </location>
</feature>
<dbReference type="Pfam" id="PF01590">
    <property type="entry name" value="GAF"/>
    <property type="match status" value="1"/>
</dbReference>
<dbReference type="PROSITE" id="PS50883">
    <property type="entry name" value="EAL"/>
    <property type="match status" value="1"/>
</dbReference>
<organism evidence="2 3">
    <name type="scientific">Methylophaga sulfidovorans</name>
    <dbReference type="NCBI Taxonomy" id="45496"/>
    <lineage>
        <taxon>Bacteria</taxon>
        <taxon>Pseudomonadati</taxon>
        <taxon>Pseudomonadota</taxon>
        <taxon>Gammaproteobacteria</taxon>
        <taxon>Thiotrichales</taxon>
        <taxon>Piscirickettsiaceae</taxon>
        <taxon>Methylophaga</taxon>
    </lineage>
</organism>
<dbReference type="AlphaFoldDB" id="A0A1I3V1N3"/>
<proteinExistence type="predicted"/>
<dbReference type="Gene3D" id="3.30.450.40">
    <property type="match status" value="1"/>
</dbReference>
<dbReference type="InterPro" id="IPR035919">
    <property type="entry name" value="EAL_sf"/>
</dbReference>
<reference evidence="3" key="1">
    <citation type="submission" date="2016-10" db="EMBL/GenBank/DDBJ databases">
        <authorList>
            <person name="Varghese N."/>
            <person name="Submissions S."/>
        </authorList>
    </citation>
    <scope>NUCLEOTIDE SEQUENCE [LARGE SCALE GENOMIC DNA]</scope>
    <source>
        <strain evidence="3">DSM 11578</strain>
    </source>
</reference>
<evidence type="ECO:0000259" key="1">
    <source>
        <dbReference type="PROSITE" id="PS50883"/>
    </source>
</evidence>
<keyword evidence="3" id="KW-1185">Reference proteome</keyword>
<dbReference type="SUPFAM" id="SSF55781">
    <property type="entry name" value="GAF domain-like"/>
    <property type="match status" value="1"/>
</dbReference>
<gene>
    <name evidence="2" type="ORF">SAMN04488079_102215</name>
</gene>